<name>A0A1G4MJG7_LACFM</name>
<keyword evidence="1" id="KW-0472">Membrane</keyword>
<feature type="transmembrane region" description="Helical" evidence="1">
    <location>
        <begin position="132"/>
        <end position="153"/>
    </location>
</feature>
<reference evidence="2 3" key="1">
    <citation type="submission" date="2016-03" db="EMBL/GenBank/DDBJ databases">
        <authorList>
            <person name="Devillers H."/>
        </authorList>
    </citation>
    <scope>NUCLEOTIDE SEQUENCE [LARGE SCALE GENOMIC DNA]</scope>
    <source>
        <strain evidence="2">CBS 6772</strain>
    </source>
</reference>
<dbReference type="EMBL" id="LT598491">
    <property type="protein sequence ID" value="SCW04027.1"/>
    <property type="molecule type" value="Genomic_DNA"/>
</dbReference>
<dbReference type="OrthoDB" id="4036609at2759"/>
<sequence length="251" mass="27160">MWALPINEQIEIQKRAVRALEMGGAGGGEARSSQLALRTTSISPRSLFPKEMLHTKHKTESPCTCTCTCLGACSGARSRGSHNAVCWALLSAHLLILLALIRRVAPNALQCGQLCLLLTVIFVFVRHRTTRMFSLFASYAGIIVLAKSALMLARSYVEIARAAGDAADVSVRSMSPATGRLRALQTTLASDEAAVRHELLLHVLLAACFVFAQMANLTLYLAERRRALCDECDTDASGRDLEKLATALPHA</sequence>
<organism evidence="2 3">
    <name type="scientific">Lachancea fermentati</name>
    <name type="common">Zygosaccharomyces fermentati</name>
    <dbReference type="NCBI Taxonomy" id="4955"/>
    <lineage>
        <taxon>Eukaryota</taxon>
        <taxon>Fungi</taxon>
        <taxon>Dikarya</taxon>
        <taxon>Ascomycota</taxon>
        <taxon>Saccharomycotina</taxon>
        <taxon>Saccharomycetes</taxon>
        <taxon>Saccharomycetales</taxon>
        <taxon>Saccharomycetaceae</taxon>
        <taxon>Lachancea</taxon>
    </lineage>
</organism>
<evidence type="ECO:0000313" key="2">
    <source>
        <dbReference type="EMBL" id="SCW04027.1"/>
    </source>
</evidence>
<evidence type="ECO:0000256" key="1">
    <source>
        <dbReference type="SAM" id="Phobius"/>
    </source>
</evidence>
<keyword evidence="3" id="KW-1185">Reference proteome</keyword>
<feature type="transmembrane region" description="Helical" evidence="1">
    <location>
        <begin position="84"/>
        <end position="101"/>
    </location>
</feature>
<dbReference type="Proteomes" id="UP000190831">
    <property type="component" value="Chromosome H"/>
</dbReference>
<gene>
    <name evidence="2" type="ORF">LAFE_0H04302G</name>
</gene>
<feature type="transmembrane region" description="Helical" evidence="1">
    <location>
        <begin position="199"/>
        <end position="221"/>
    </location>
</feature>
<protein>
    <submittedName>
        <fullName evidence="2">LAFE_0H04302g1_1</fullName>
    </submittedName>
</protein>
<keyword evidence="1" id="KW-1133">Transmembrane helix</keyword>
<accession>A0A1G4MJG7</accession>
<evidence type="ECO:0000313" key="3">
    <source>
        <dbReference type="Proteomes" id="UP000190831"/>
    </source>
</evidence>
<feature type="transmembrane region" description="Helical" evidence="1">
    <location>
        <begin position="107"/>
        <end position="125"/>
    </location>
</feature>
<keyword evidence="1" id="KW-0812">Transmembrane</keyword>
<dbReference type="AlphaFoldDB" id="A0A1G4MJG7"/>
<proteinExistence type="predicted"/>